<dbReference type="RefSeq" id="XP_002673950.1">
    <property type="nucleotide sequence ID" value="XM_002673904.1"/>
</dbReference>
<keyword evidence="2" id="KW-1185">Reference proteome</keyword>
<accession>D2VPH1</accession>
<dbReference type="OrthoDB" id="10255807at2759"/>
<name>D2VPH1_NAEGR</name>
<dbReference type="Proteomes" id="UP000006671">
    <property type="component" value="Unassembled WGS sequence"/>
</dbReference>
<dbReference type="EMBL" id="GG738887">
    <property type="protein sequence ID" value="EFC41206.1"/>
    <property type="molecule type" value="Genomic_DNA"/>
</dbReference>
<proteinExistence type="predicted"/>
<dbReference type="VEuPathDB" id="AmoebaDB:NAEGRDRAFT_70858"/>
<evidence type="ECO:0000313" key="1">
    <source>
        <dbReference type="EMBL" id="EFC41206.1"/>
    </source>
</evidence>
<gene>
    <name evidence="1" type="ORF">NAEGRDRAFT_70858</name>
</gene>
<organism evidence="2">
    <name type="scientific">Naegleria gruberi</name>
    <name type="common">Amoeba</name>
    <dbReference type="NCBI Taxonomy" id="5762"/>
    <lineage>
        <taxon>Eukaryota</taxon>
        <taxon>Discoba</taxon>
        <taxon>Heterolobosea</taxon>
        <taxon>Tetramitia</taxon>
        <taxon>Eutetramitia</taxon>
        <taxon>Vahlkampfiidae</taxon>
        <taxon>Naegleria</taxon>
    </lineage>
</organism>
<dbReference type="KEGG" id="ngr:NAEGRDRAFT_70858"/>
<evidence type="ECO:0000313" key="2">
    <source>
        <dbReference type="Proteomes" id="UP000006671"/>
    </source>
</evidence>
<sequence length="116" mass="13896">MLTKQFLYKYSSYSQLPKTTRESYTLLRELLRLKYKYPLPMRSKFAHNVKEAFSVVSLFGTEQEQQQLLSNMLTHDLPFLKKLTTLPEHAYQLFDKRLYSPELYIHKNNDNNNNTN</sequence>
<protein>
    <submittedName>
        <fullName evidence="1">Predicted protein</fullName>
    </submittedName>
</protein>
<reference evidence="1 2" key="1">
    <citation type="journal article" date="2010" name="Cell">
        <title>The genome of Naegleria gruberi illuminates early eukaryotic versatility.</title>
        <authorList>
            <person name="Fritz-Laylin L.K."/>
            <person name="Prochnik S.E."/>
            <person name="Ginger M.L."/>
            <person name="Dacks J.B."/>
            <person name="Carpenter M.L."/>
            <person name="Field M.C."/>
            <person name="Kuo A."/>
            <person name="Paredez A."/>
            <person name="Chapman J."/>
            <person name="Pham J."/>
            <person name="Shu S."/>
            <person name="Neupane R."/>
            <person name="Cipriano M."/>
            <person name="Mancuso J."/>
            <person name="Tu H."/>
            <person name="Salamov A."/>
            <person name="Lindquist E."/>
            <person name="Shapiro H."/>
            <person name="Lucas S."/>
            <person name="Grigoriev I.V."/>
            <person name="Cande W.Z."/>
            <person name="Fulton C."/>
            <person name="Rokhsar D.S."/>
            <person name="Dawson S.C."/>
        </authorList>
    </citation>
    <scope>NUCLEOTIDE SEQUENCE [LARGE SCALE GENOMIC DNA]</scope>
    <source>
        <strain evidence="1 2">NEG-M</strain>
    </source>
</reference>
<dbReference type="GeneID" id="8851086"/>
<dbReference type="AlphaFoldDB" id="D2VPH1"/>
<dbReference type="InParanoid" id="D2VPH1"/>
<dbReference type="OMA" id="PMRSKFA"/>